<proteinExistence type="predicted"/>
<comment type="caution">
    <text evidence="2">The sequence shown here is derived from an EMBL/GenBank/DDBJ whole genome shotgun (WGS) entry which is preliminary data.</text>
</comment>
<keyword evidence="3" id="KW-1185">Reference proteome</keyword>
<dbReference type="Proteomes" id="UP001163046">
    <property type="component" value="Unassembled WGS sequence"/>
</dbReference>
<protein>
    <submittedName>
        <fullName evidence="2">Uncharacterized protein</fullName>
    </submittedName>
</protein>
<organism evidence="2 3">
    <name type="scientific">Desmophyllum pertusum</name>
    <dbReference type="NCBI Taxonomy" id="174260"/>
    <lineage>
        <taxon>Eukaryota</taxon>
        <taxon>Metazoa</taxon>
        <taxon>Cnidaria</taxon>
        <taxon>Anthozoa</taxon>
        <taxon>Hexacorallia</taxon>
        <taxon>Scleractinia</taxon>
        <taxon>Caryophylliina</taxon>
        <taxon>Caryophylliidae</taxon>
        <taxon>Desmophyllum</taxon>
    </lineage>
</organism>
<evidence type="ECO:0000256" key="1">
    <source>
        <dbReference type="SAM" id="Coils"/>
    </source>
</evidence>
<keyword evidence="1" id="KW-0175">Coiled coil</keyword>
<evidence type="ECO:0000313" key="3">
    <source>
        <dbReference type="Proteomes" id="UP001163046"/>
    </source>
</evidence>
<evidence type="ECO:0000313" key="2">
    <source>
        <dbReference type="EMBL" id="KAJ7379522.1"/>
    </source>
</evidence>
<dbReference type="AlphaFoldDB" id="A0A9W9ZDD4"/>
<accession>A0A9W9ZDD4</accession>
<sequence length="75" mass="8568">DFEVVKEREVALSKENATLKRNLLKYEEEQKGNQRVINELTEKSMESAADLVWTLAFNNYIGKSGLVSVCDIFIT</sequence>
<feature type="non-terminal residue" evidence="2">
    <location>
        <position position="75"/>
    </location>
</feature>
<gene>
    <name evidence="2" type="ORF">OS493_015313</name>
</gene>
<dbReference type="OrthoDB" id="206339at2759"/>
<feature type="coiled-coil region" evidence="1">
    <location>
        <begin position="9"/>
        <end position="43"/>
    </location>
</feature>
<name>A0A9W9ZDD4_9CNID</name>
<dbReference type="EMBL" id="MU826357">
    <property type="protein sequence ID" value="KAJ7379522.1"/>
    <property type="molecule type" value="Genomic_DNA"/>
</dbReference>
<reference evidence="2" key="1">
    <citation type="submission" date="2023-01" db="EMBL/GenBank/DDBJ databases">
        <title>Genome assembly of the deep-sea coral Lophelia pertusa.</title>
        <authorList>
            <person name="Herrera S."/>
            <person name="Cordes E."/>
        </authorList>
    </citation>
    <scope>NUCLEOTIDE SEQUENCE</scope>
    <source>
        <strain evidence="2">USNM1676648</strain>
        <tissue evidence="2">Polyp</tissue>
    </source>
</reference>